<dbReference type="Proteomes" id="UP000521943">
    <property type="component" value="Unassembled WGS sequence"/>
</dbReference>
<dbReference type="EMBL" id="JACGCI010000172">
    <property type="protein sequence ID" value="KAF6742761.1"/>
    <property type="molecule type" value="Genomic_DNA"/>
</dbReference>
<evidence type="ECO:0000313" key="1">
    <source>
        <dbReference type="EMBL" id="KAF6742761.1"/>
    </source>
</evidence>
<sequence>MRKTMPFWYHRGTKKSVRPRYGDKWGVCHRQTHGIKTVGDMLAHAQKNTSWGHTGKINCQCRNCSQDRSRGCTDPIACRKNANTKLNYLDREWDP</sequence>
<gene>
    <name evidence="1" type="ORF">DFP72DRAFT_787824</name>
</gene>
<organism evidence="1 2">
    <name type="scientific">Ephemerocybe angulata</name>
    <dbReference type="NCBI Taxonomy" id="980116"/>
    <lineage>
        <taxon>Eukaryota</taxon>
        <taxon>Fungi</taxon>
        <taxon>Dikarya</taxon>
        <taxon>Basidiomycota</taxon>
        <taxon>Agaricomycotina</taxon>
        <taxon>Agaricomycetes</taxon>
        <taxon>Agaricomycetidae</taxon>
        <taxon>Agaricales</taxon>
        <taxon>Agaricineae</taxon>
        <taxon>Psathyrellaceae</taxon>
        <taxon>Ephemerocybe</taxon>
    </lineage>
</organism>
<dbReference type="AlphaFoldDB" id="A0A8H6LVK1"/>
<accession>A0A8H6LVK1</accession>
<feature type="non-terminal residue" evidence="1">
    <location>
        <position position="95"/>
    </location>
</feature>
<reference evidence="1 2" key="1">
    <citation type="submission" date="2020-07" db="EMBL/GenBank/DDBJ databases">
        <title>Comparative genomics of pyrophilous fungi reveals a link between fire events and developmental genes.</title>
        <authorList>
            <consortium name="DOE Joint Genome Institute"/>
            <person name="Steindorff A.S."/>
            <person name="Carver A."/>
            <person name="Calhoun S."/>
            <person name="Stillman K."/>
            <person name="Liu H."/>
            <person name="Lipzen A."/>
            <person name="Pangilinan J."/>
            <person name="Labutti K."/>
            <person name="Bruns T.D."/>
            <person name="Grigoriev I.V."/>
        </authorList>
    </citation>
    <scope>NUCLEOTIDE SEQUENCE [LARGE SCALE GENOMIC DNA]</scope>
    <source>
        <strain evidence="1 2">CBS 144469</strain>
    </source>
</reference>
<keyword evidence="2" id="KW-1185">Reference proteome</keyword>
<dbReference type="OrthoDB" id="3007206at2759"/>
<proteinExistence type="predicted"/>
<protein>
    <submittedName>
        <fullName evidence="1">Uncharacterized protein</fullName>
    </submittedName>
</protein>
<comment type="caution">
    <text evidence="1">The sequence shown here is derived from an EMBL/GenBank/DDBJ whole genome shotgun (WGS) entry which is preliminary data.</text>
</comment>
<evidence type="ECO:0000313" key="2">
    <source>
        <dbReference type="Proteomes" id="UP000521943"/>
    </source>
</evidence>
<name>A0A8H6LVK1_9AGAR</name>